<gene>
    <name evidence="1" type="ORF">KK083_15215</name>
</gene>
<evidence type="ECO:0000313" key="2">
    <source>
        <dbReference type="Proteomes" id="UP001319200"/>
    </source>
</evidence>
<proteinExistence type="predicted"/>
<name>A0AAP2GJD9_9BACT</name>
<comment type="caution">
    <text evidence="1">The sequence shown here is derived from an EMBL/GenBank/DDBJ whole genome shotgun (WGS) entry which is preliminary data.</text>
</comment>
<accession>A0AAP2GJD9</accession>
<dbReference type="RefSeq" id="WP_254164209.1">
    <property type="nucleotide sequence ID" value="NZ_JAHESF010000014.1"/>
</dbReference>
<protein>
    <submittedName>
        <fullName evidence="1">Uncharacterized protein</fullName>
    </submittedName>
</protein>
<evidence type="ECO:0000313" key="1">
    <source>
        <dbReference type="EMBL" id="MBT1698241.1"/>
    </source>
</evidence>
<keyword evidence="2" id="KW-1185">Reference proteome</keyword>
<organism evidence="1 2">
    <name type="scientific">Chryseosolibacter histidini</name>
    <dbReference type="NCBI Taxonomy" id="2782349"/>
    <lineage>
        <taxon>Bacteria</taxon>
        <taxon>Pseudomonadati</taxon>
        <taxon>Bacteroidota</taxon>
        <taxon>Cytophagia</taxon>
        <taxon>Cytophagales</taxon>
        <taxon>Chryseotaleaceae</taxon>
        <taxon>Chryseosolibacter</taxon>
    </lineage>
</organism>
<sequence>MSKKPAKNNTKDTIVLKNRETLNDLYMKMGIVSYFNDPVKIQLFFTGNDHYLQQAKEDIVMINENIIRPNDKNKKVEEKQAWRTNSLSIERIYEAREEELKGLFEIRFNEGKTYKGFITEKRFAEYESKDLRTTQSKYFGWFPILKQWVEYLEDIAGIEHVDSIPVAEPQNIETPEFLNFESFLNGTGKKVIPFLSKTYQSAKPQDAVLMLFALDKLNMLVQGALNNISALSQAVGYFLSKHYTHQSFDHNFKLKDDPSFKAKINAHADKIKTSTAK</sequence>
<dbReference type="AlphaFoldDB" id="A0AAP2GJD9"/>
<dbReference type="EMBL" id="JAHESF010000014">
    <property type="protein sequence ID" value="MBT1698241.1"/>
    <property type="molecule type" value="Genomic_DNA"/>
</dbReference>
<reference evidence="1 2" key="1">
    <citation type="submission" date="2021-05" db="EMBL/GenBank/DDBJ databases">
        <title>A Polyphasic approach of four new species of the genus Ohtaekwangia: Ohtaekwangia histidinii sp. nov., Ohtaekwangia cretensis sp. nov., Ohtaekwangia indiensis sp. nov., Ohtaekwangia reichenbachii sp. nov. from diverse environment.</title>
        <authorList>
            <person name="Octaviana S."/>
        </authorList>
    </citation>
    <scope>NUCLEOTIDE SEQUENCE [LARGE SCALE GENOMIC DNA]</scope>
    <source>
        <strain evidence="1 2">PWU4</strain>
    </source>
</reference>
<dbReference type="Proteomes" id="UP001319200">
    <property type="component" value="Unassembled WGS sequence"/>
</dbReference>